<keyword evidence="3" id="KW-1185">Reference proteome</keyword>
<comment type="caution">
    <text evidence="2">The sequence shown here is derived from an EMBL/GenBank/DDBJ whole genome shotgun (WGS) entry which is preliminary data.</text>
</comment>
<dbReference type="AlphaFoldDB" id="A0AAD5MLY0"/>
<reference evidence="2" key="1">
    <citation type="submission" date="2021-06" db="EMBL/GenBank/DDBJ databases">
        <title>Parelaphostrongylus tenuis whole genome reference sequence.</title>
        <authorList>
            <person name="Garwood T.J."/>
            <person name="Larsen P.A."/>
            <person name="Fountain-Jones N.M."/>
            <person name="Garbe J.R."/>
            <person name="Macchietto M.G."/>
            <person name="Kania S.A."/>
            <person name="Gerhold R.W."/>
            <person name="Richards J.E."/>
            <person name="Wolf T.M."/>
        </authorList>
    </citation>
    <scope>NUCLEOTIDE SEQUENCE</scope>
    <source>
        <strain evidence="2">MNPRO001-30</strain>
        <tissue evidence="2">Meninges</tissue>
    </source>
</reference>
<feature type="compositionally biased region" description="Basic and acidic residues" evidence="1">
    <location>
        <begin position="49"/>
        <end position="61"/>
    </location>
</feature>
<feature type="region of interest" description="Disordered" evidence="1">
    <location>
        <begin position="24"/>
        <end position="68"/>
    </location>
</feature>
<evidence type="ECO:0000256" key="1">
    <source>
        <dbReference type="SAM" id="MobiDB-lite"/>
    </source>
</evidence>
<accession>A0AAD5MLY0</accession>
<organism evidence="2 3">
    <name type="scientific">Parelaphostrongylus tenuis</name>
    <name type="common">Meningeal worm</name>
    <dbReference type="NCBI Taxonomy" id="148309"/>
    <lineage>
        <taxon>Eukaryota</taxon>
        <taxon>Metazoa</taxon>
        <taxon>Ecdysozoa</taxon>
        <taxon>Nematoda</taxon>
        <taxon>Chromadorea</taxon>
        <taxon>Rhabditida</taxon>
        <taxon>Rhabditina</taxon>
        <taxon>Rhabditomorpha</taxon>
        <taxon>Strongyloidea</taxon>
        <taxon>Metastrongylidae</taxon>
        <taxon>Parelaphostrongylus</taxon>
    </lineage>
</organism>
<evidence type="ECO:0000313" key="3">
    <source>
        <dbReference type="Proteomes" id="UP001196413"/>
    </source>
</evidence>
<name>A0AAD5MLY0_PARTN</name>
<sequence>MKWGLCEIVDDNRAAQHHPQYPGAVSQCHENSSTLVPKKSPSIASTRGIQHEPHMNGKDDVMAYVHQS</sequence>
<dbReference type="EMBL" id="JAHQIW010003354">
    <property type="protein sequence ID" value="KAJ1358278.1"/>
    <property type="molecule type" value="Genomic_DNA"/>
</dbReference>
<dbReference type="Proteomes" id="UP001196413">
    <property type="component" value="Unassembled WGS sequence"/>
</dbReference>
<proteinExistence type="predicted"/>
<gene>
    <name evidence="2" type="ORF">KIN20_016673</name>
</gene>
<evidence type="ECO:0000313" key="2">
    <source>
        <dbReference type="EMBL" id="KAJ1358278.1"/>
    </source>
</evidence>
<protein>
    <submittedName>
        <fullName evidence="2">Uncharacterized protein</fullName>
    </submittedName>
</protein>